<protein>
    <recommendedName>
        <fullName evidence="3">Transmembrane protein</fullName>
    </recommendedName>
</protein>
<proteinExistence type="predicted"/>
<dbReference type="EMBL" id="FXUG01000008">
    <property type="protein sequence ID" value="SMP63899.1"/>
    <property type="molecule type" value="Genomic_DNA"/>
</dbReference>
<dbReference type="Proteomes" id="UP001158067">
    <property type="component" value="Unassembled WGS sequence"/>
</dbReference>
<comment type="caution">
    <text evidence="1">The sequence shown here is derived from an EMBL/GenBank/DDBJ whole genome shotgun (WGS) entry which is preliminary data.</text>
</comment>
<organism evidence="1 2">
    <name type="scientific">Neorhodopirellula lusitana</name>
    <dbReference type="NCBI Taxonomy" id="445327"/>
    <lineage>
        <taxon>Bacteria</taxon>
        <taxon>Pseudomonadati</taxon>
        <taxon>Planctomycetota</taxon>
        <taxon>Planctomycetia</taxon>
        <taxon>Pirellulales</taxon>
        <taxon>Pirellulaceae</taxon>
        <taxon>Neorhodopirellula</taxon>
    </lineage>
</organism>
<name>A0ABY1QCQ5_9BACT</name>
<gene>
    <name evidence="1" type="ORF">SAMN06265222_108147</name>
</gene>
<evidence type="ECO:0000313" key="1">
    <source>
        <dbReference type="EMBL" id="SMP63899.1"/>
    </source>
</evidence>
<sequence length="228" mass="24061">MSRLVFQLLCRAWPRRLICGTLLVVLAVGMIGFPISPQLLAKRAADSSERFPCESCPCGCVTAEFCWDKCCCHSDEEKLRWAEVNGVQPPAFLVDRVAAQKLASGNTVAGPASGASSETTGSPPAASCCCCQSKPESQVCQPAASSSTEAAADESNVAAFRLIQLESVAQCRGIKLIWSLLSEVILPGSGGVVAVSPRVVARMSVIDEMPAEVFLPVDPPVPWSCDCA</sequence>
<keyword evidence="2" id="KW-1185">Reference proteome</keyword>
<evidence type="ECO:0008006" key="3">
    <source>
        <dbReference type="Google" id="ProtNLM"/>
    </source>
</evidence>
<evidence type="ECO:0000313" key="2">
    <source>
        <dbReference type="Proteomes" id="UP001158067"/>
    </source>
</evidence>
<accession>A0ABY1QCQ5</accession>
<dbReference type="RefSeq" id="WP_283433514.1">
    <property type="nucleotide sequence ID" value="NZ_FXUG01000008.1"/>
</dbReference>
<reference evidence="1 2" key="1">
    <citation type="submission" date="2017-05" db="EMBL/GenBank/DDBJ databases">
        <authorList>
            <person name="Varghese N."/>
            <person name="Submissions S."/>
        </authorList>
    </citation>
    <scope>NUCLEOTIDE SEQUENCE [LARGE SCALE GENOMIC DNA]</scope>
    <source>
        <strain evidence="1 2">DSM 25457</strain>
    </source>
</reference>